<dbReference type="EMBL" id="JARBHB010000009">
    <property type="protein sequence ID" value="KAJ8876238.1"/>
    <property type="molecule type" value="Genomic_DNA"/>
</dbReference>
<organism evidence="1 2">
    <name type="scientific">Dryococelus australis</name>
    <dbReference type="NCBI Taxonomy" id="614101"/>
    <lineage>
        <taxon>Eukaryota</taxon>
        <taxon>Metazoa</taxon>
        <taxon>Ecdysozoa</taxon>
        <taxon>Arthropoda</taxon>
        <taxon>Hexapoda</taxon>
        <taxon>Insecta</taxon>
        <taxon>Pterygota</taxon>
        <taxon>Neoptera</taxon>
        <taxon>Polyneoptera</taxon>
        <taxon>Phasmatodea</taxon>
        <taxon>Verophasmatodea</taxon>
        <taxon>Anareolatae</taxon>
        <taxon>Phasmatidae</taxon>
        <taxon>Eurycanthinae</taxon>
        <taxon>Dryococelus</taxon>
    </lineage>
</organism>
<dbReference type="Proteomes" id="UP001159363">
    <property type="component" value="Chromosome 8"/>
</dbReference>
<comment type="caution">
    <text evidence="1">The sequence shown here is derived from an EMBL/GenBank/DDBJ whole genome shotgun (WGS) entry which is preliminary data.</text>
</comment>
<gene>
    <name evidence="1" type="ORF">PR048_024148</name>
</gene>
<evidence type="ECO:0000313" key="2">
    <source>
        <dbReference type="Proteomes" id="UP001159363"/>
    </source>
</evidence>
<reference evidence="1 2" key="1">
    <citation type="submission" date="2023-02" db="EMBL/GenBank/DDBJ databases">
        <title>LHISI_Scaffold_Assembly.</title>
        <authorList>
            <person name="Stuart O.P."/>
            <person name="Cleave R."/>
            <person name="Magrath M.J.L."/>
            <person name="Mikheyev A.S."/>
        </authorList>
    </citation>
    <scope>NUCLEOTIDE SEQUENCE [LARGE SCALE GENOMIC DNA]</scope>
    <source>
        <strain evidence="1">Daus_M_001</strain>
        <tissue evidence="1">Leg muscle</tissue>
    </source>
</reference>
<accession>A0ABQ9GW28</accession>
<evidence type="ECO:0000313" key="1">
    <source>
        <dbReference type="EMBL" id="KAJ8876238.1"/>
    </source>
</evidence>
<name>A0ABQ9GW28_9NEOP</name>
<protein>
    <submittedName>
        <fullName evidence="1">Uncharacterized protein</fullName>
    </submittedName>
</protein>
<proteinExistence type="predicted"/>
<sequence length="112" mass="12567">MTVGHLQCYAAFLSGFHYTIDFKKSIENSNVDCPSRAPININSYTASAINNEVKQFCDATIQQISVLTVTYQLLEGEMKNYATLSTIMKSLQEENNSEPDYIIESGILFRGQ</sequence>
<keyword evidence="2" id="KW-1185">Reference proteome</keyword>